<dbReference type="STRING" id="29488.KS18_04100"/>
<name>A0A1G5QBB5_PHOLU</name>
<accession>A0A1G5QBB5</accession>
<protein>
    <submittedName>
        <fullName evidence="1">Uncharacterized protein</fullName>
    </submittedName>
</protein>
<sequence length="142" mass="15045">MGEPMSKQVVVDGDNLLFEPLFGNRQVTLLGPATIRGSGHAQLQGKKIAIVGDEKKVQFQAQYITPSHPIPGMGMVTIAQLDASQQANFCRSTATVIVVGQQFTARFTPTQPANNPSSGPDVTTPSMGKGRFIASQYIVSAG</sequence>
<reference evidence="2" key="1">
    <citation type="submission" date="2016-10" db="EMBL/GenBank/DDBJ databases">
        <authorList>
            <person name="Varghese N."/>
            <person name="Submissions S."/>
        </authorList>
    </citation>
    <scope>NUCLEOTIDE SEQUENCE [LARGE SCALE GENOMIC DNA]</scope>
    <source>
        <strain evidence="2">ATCC 29999</strain>
    </source>
</reference>
<dbReference type="AlphaFoldDB" id="A0A1G5QBB5"/>
<proteinExistence type="predicted"/>
<dbReference type="InterPro" id="IPR045362">
    <property type="entry name" value="CIS_spike_tip"/>
</dbReference>
<evidence type="ECO:0000313" key="2">
    <source>
        <dbReference type="Proteomes" id="UP000183223"/>
    </source>
</evidence>
<dbReference type="Proteomes" id="UP000183223">
    <property type="component" value="Unassembled WGS sequence"/>
</dbReference>
<dbReference type="EMBL" id="FMWJ01000004">
    <property type="protein sequence ID" value="SCZ58780.1"/>
    <property type="molecule type" value="Genomic_DNA"/>
</dbReference>
<organism evidence="1 2">
    <name type="scientific">Photorhabdus luminescens</name>
    <name type="common">Xenorhabdus luminescens</name>
    <dbReference type="NCBI Taxonomy" id="29488"/>
    <lineage>
        <taxon>Bacteria</taxon>
        <taxon>Pseudomonadati</taxon>
        <taxon>Pseudomonadota</taxon>
        <taxon>Gammaproteobacteria</taxon>
        <taxon>Enterobacterales</taxon>
        <taxon>Morganellaceae</taxon>
        <taxon>Photorhabdus</taxon>
    </lineage>
</organism>
<keyword evidence="2" id="KW-1185">Reference proteome</keyword>
<evidence type="ECO:0000313" key="1">
    <source>
        <dbReference type="EMBL" id="SCZ58780.1"/>
    </source>
</evidence>
<gene>
    <name evidence="1" type="ORF">SAMN02982990_01363</name>
</gene>
<dbReference type="Pfam" id="PF19267">
    <property type="entry name" value="CIS_spike_tip"/>
    <property type="match status" value="1"/>
</dbReference>